<dbReference type="Proteomes" id="UP001153761">
    <property type="component" value="Chromosome"/>
</dbReference>
<feature type="compositionally biased region" description="Low complexity" evidence="1">
    <location>
        <begin position="47"/>
        <end position="61"/>
    </location>
</feature>
<organism evidence="3">
    <name type="scientific">Planktothrix agardhii</name>
    <name type="common">Oscillatoria agardhii</name>
    <dbReference type="NCBI Taxonomy" id="1160"/>
    <lineage>
        <taxon>Bacteria</taxon>
        <taxon>Bacillati</taxon>
        <taxon>Cyanobacteriota</taxon>
        <taxon>Cyanophyceae</taxon>
        <taxon>Oscillatoriophycideae</taxon>
        <taxon>Oscillatoriales</taxon>
        <taxon>Microcoleaceae</taxon>
        <taxon>Planktothrix</taxon>
    </lineage>
</organism>
<evidence type="ECO:0000313" key="3">
    <source>
        <dbReference type="EMBL" id="CUM60392.1"/>
    </source>
</evidence>
<name>A0A1J1JFY1_PLAAG</name>
<gene>
    <name evidence="2" type="ORF">PANO66_00982</name>
    <name evidence="3" type="ORF">PLAM_2426</name>
</gene>
<reference evidence="3" key="1">
    <citation type="submission" date="2015-09" db="EMBL/GenBank/DDBJ databases">
        <authorList>
            <person name="Jackson K.R."/>
            <person name="Lunt B.L."/>
            <person name="Fisher J.N.B."/>
            <person name="Gardner A.V."/>
            <person name="Bailey M.E."/>
            <person name="Deus L.M."/>
            <person name="Earl A.S."/>
            <person name="Gibby P.D."/>
            <person name="Hartmann K.A."/>
            <person name="Liu J.E."/>
            <person name="Manci A.M."/>
            <person name="Nielsen D.A."/>
            <person name="Solomon M.B."/>
            <person name="Breakwell D.P."/>
            <person name="Burnett S.H."/>
            <person name="Grose J.H."/>
        </authorList>
    </citation>
    <scope>NUCLEOTIDE SEQUENCE</scope>
    <source>
        <strain evidence="3">7805</strain>
    </source>
</reference>
<dbReference type="EMBL" id="LR882963">
    <property type="protein sequence ID" value="CAD5925601.1"/>
    <property type="molecule type" value="Genomic_DNA"/>
</dbReference>
<feature type="region of interest" description="Disordered" evidence="1">
    <location>
        <begin position="33"/>
        <end position="61"/>
    </location>
</feature>
<dbReference type="RefSeq" id="WP_227349872.1">
    <property type="nucleotide sequence ID" value="NZ_LR882944.1"/>
</dbReference>
<evidence type="ECO:0000256" key="1">
    <source>
        <dbReference type="SAM" id="MobiDB-lite"/>
    </source>
</evidence>
<evidence type="ECO:0000313" key="2">
    <source>
        <dbReference type="EMBL" id="CAD5925601.1"/>
    </source>
</evidence>
<proteinExistence type="predicted"/>
<dbReference type="EMBL" id="LO018304">
    <property type="protein sequence ID" value="CUM60392.1"/>
    <property type="molecule type" value="Genomic_DNA"/>
</dbReference>
<protein>
    <recommendedName>
        <fullName evidence="4">ATPase AAA-type core domain-containing protein</fullName>
    </recommendedName>
</protein>
<reference evidence="2" key="2">
    <citation type="submission" date="2020-09" db="EMBL/GenBank/DDBJ databases">
        <authorList>
            <person name="Blom J."/>
        </authorList>
    </citation>
    <scope>NUCLEOTIDE SEQUENCE</scope>
    <source>
        <strain evidence="2">No.66</strain>
    </source>
</reference>
<feature type="compositionally biased region" description="Polar residues" evidence="1">
    <location>
        <begin position="33"/>
        <end position="46"/>
    </location>
</feature>
<evidence type="ECO:0008006" key="4">
    <source>
        <dbReference type="Google" id="ProtNLM"/>
    </source>
</evidence>
<dbReference type="InterPro" id="IPR027417">
    <property type="entry name" value="P-loop_NTPase"/>
</dbReference>
<sequence length="620" mass="72006">MPKKKKSQNPDHPLLFHILDDGSIVYNISDSIRQSNDSQSNNDEISSNNKQNLDFNKNNNSLKSPIRDLNSNCIENPKLQNVLNRSQDAEETKKLVIPIKFEDIVKLIGTNMARMAELIVPVTEFEEKIIQVVNDIDLSGYLLFLYGTSGVGKSTFISSLEFRKHIPIQKIESIDARKLIIDDNESITKLKKLFKRIDSISNKFFMENKNNDTNKLCIVIDYLESLDDEDDNQVKGFFRDLNGLLRQYPIIIIWPVTEKDDLQTMQGFAKSFSSTMFHRTIPFIDFTGPRIQEYPNIAKRTIQIFNRKSCYDFQLTDNDFEDLKNKYENKPKEKHLIRDYLNDVISIWERKTDYLSKIVRSVPRPTEVWFIFCYPEAENTVAQFAKQSYDFIDEMWNAEFKALYTYISAHTQRKADWSSDRLNLALNGILTTKIMYLPTNALVGCIAAYSKEAGLNISKEEFINDYKVPKSWISKKHAKNRLAVTPLYFQLSGGLMTMGKRKSGPVKQALKTATEPFDKFNDNVYKKTISDQRFNKALYYALDEIFIQDKSNLELSCEKIHPFLPTIRPDILINVHNNKYICLEFCYTNDNTPGNMADYVLRKLNTYMKQLWMELGLPPL</sequence>
<dbReference type="Gene3D" id="3.40.50.300">
    <property type="entry name" value="P-loop containing nucleotide triphosphate hydrolases"/>
    <property type="match status" value="1"/>
</dbReference>
<dbReference type="AlphaFoldDB" id="A0A1J1JFY1"/>
<accession>A0A1J1JFY1</accession>
<dbReference type="SUPFAM" id="SSF52540">
    <property type="entry name" value="P-loop containing nucleoside triphosphate hydrolases"/>
    <property type="match status" value="1"/>
</dbReference>